<keyword evidence="4" id="KW-0547">Nucleotide-binding</keyword>
<evidence type="ECO:0000256" key="7">
    <source>
        <dbReference type="ARBA" id="ARBA00047899"/>
    </source>
</evidence>
<dbReference type="AlphaFoldDB" id="A0A6C0L0R5"/>
<dbReference type="FunFam" id="3.30.200.20:FF:000088">
    <property type="entry name" value="Casein kinase II subunit alpha"/>
    <property type="match status" value="1"/>
</dbReference>
<evidence type="ECO:0000256" key="1">
    <source>
        <dbReference type="ARBA" id="ARBA00012513"/>
    </source>
</evidence>
<dbReference type="InterPro" id="IPR045216">
    <property type="entry name" value="CK2_alpha"/>
</dbReference>
<dbReference type="InterPro" id="IPR008271">
    <property type="entry name" value="Ser/Thr_kinase_AS"/>
</dbReference>
<dbReference type="InterPro" id="IPR017441">
    <property type="entry name" value="Protein_kinase_ATP_BS"/>
</dbReference>
<proteinExistence type="predicted"/>
<comment type="catalytic activity">
    <reaction evidence="8">
        <text>L-seryl-[protein] + ATP = O-phospho-L-seryl-[protein] + ADP + H(+)</text>
        <dbReference type="Rhea" id="RHEA:17989"/>
        <dbReference type="Rhea" id="RHEA-COMP:9863"/>
        <dbReference type="Rhea" id="RHEA-COMP:11604"/>
        <dbReference type="ChEBI" id="CHEBI:15378"/>
        <dbReference type="ChEBI" id="CHEBI:29999"/>
        <dbReference type="ChEBI" id="CHEBI:30616"/>
        <dbReference type="ChEBI" id="CHEBI:83421"/>
        <dbReference type="ChEBI" id="CHEBI:456216"/>
        <dbReference type="EC" id="2.7.11.1"/>
    </reaction>
</comment>
<dbReference type="FunFam" id="1.10.510.10:FF:000059">
    <property type="entry name" value="Casein kinase II subunit alpha"/>
    <property type="match status" value="1"/>
</dbReference>
<protein>
    <recommendedName>
        <fullName evidence="1">non-specific serine/threonine protein kinase</fullName>
        <ecNumber evidence="1">2.7.11.1</ecNumber>
    </recommendedName>
</protein>
<evidence type="ECO:0000256" key="3">
    <source>
        <dbReference type="ARBA" id="ARBA00022679"/>
    </source>
</evidence>
<dbReference type="PANTHER" id="PTHR24054">
    <property type="entry name" value="CASEIN KINASE II SUBUNIT ALPHA"/>
    <property type="match status" value="1"/>
</dbReference>
<evidence type="ECO:0000256" key="5">
    <source>
        <dbReference type="ARBA" id="ARBA00022777"/>
    </source>
</evidence>
<keyword evidence="2" id="KW-0723">Serine/threonine-protein kinase</keyword>
<dbReference type="SMART" id="SM00220">
    <property type="entry name" value="S_TKc"/>
    <property type="match status" value="1"/>
</dbReference>
<dbReference type="GO" id="GO:0005524">
    <property type="term" value="F:ATP binding"/>
    <property type="evidence" value="ECO:0007669"/>
    <property type="project" value="UniProtKB-KW"/>
</dbReference>
<feature type="domain" description="Protein kinase" evidence="9">
    <location>
        <begin position="45"/>
        <end position="338"/>
    </location>
</feature>
<dbReference type="CDD" id="cd14132">
    <property type="entry name" value="STKc_CK2_alpha"/>
    <property type="match status" value="1"/>
</dbReference>
<dbReference type="GO" id="GO:0051726">
    <property type="term" value="P:regulation of cell cycle"/>
    <property type="evidence" value="ECO:0007669"/>
    <property type="project" value="TreeGrafter"/>
</dbReference>
<evidence type="ECO:0000256" key="8">
    <source>
        <dbReference type="ARBA" id="ARBA00048679"/>
    </source>
</evidence>
<dbReference type="EMBL" id="MN741024">
    <property type="protein sequence ID" value="QHU23143.1"/>
    <property type="molecule type" value="Genomic_DNA"/>
</dbReference>
<evidence type="ECO:0000256" key="6">
    <source>
        <dbReference type="ARBA" id="ARBA00022840"/>
    </source>
</evidence>
<dbReference type="Gene3D" id="1.10.510.10">
    <property type="entry name" value="Transferase(Phosphotransferase) domain 1"/>
    <property type="match status" value="1"/>
</dbReference>
<dbReference type="Gene3D" id="3.30.200.20">
    <property type="entry name" value="Phosphorylase Kinase, domain 1"/>
    <property type="match status" value="1"/>
</dbReference>
<dbReference type="EC" id="2.7.11.1" evidence="1"/>
<evidence type="ECO:0000259" key="9">
    <source>
        <dbReference type="PROSITE" id="PS50011"/>
    </source>
</evidence>
<sequence>MIENPILDLQDYLPSRVYQNINIKKPKAYWDYNNSEISWKNTNNYEVSEKIGRGRYSEVFKGKHVQKGNQCVIKMLKPVKEKKIFREVKILQALIGAKNVIQLLDLVKDEKNNIPCLVFEYVDNTHFRDLYPTFSHSDCVYYVDQILIGLDSCHSRGIVHRDIKPHNIVIDHKKRELKIIDWGLAEFYFPEKKYNIRVSSRYFKAPEILIDLRYSSINRHHGYGLDMWSLGCLVAGLLFKKDPFFYGSDNYNQMGQIVKILGKKDLFDYCKKFGLTIDPNHLEEMEKRSYDKKELTNFINYDNYHLTSKNGIDFIEKLLKYDHNERMTAKEAMTHKWFDSIPNRNLSERGL</sequence>
<evidence type="ECO:0000313" key="10">
    <source>
        <dbReference type="EMBL" id="QHU23143.1"/>
    </source>
</evidence>
<dbReference type="GO" id="GO:0005634">
    <property type="term" value="C:nucleus"/>
    <property type="evidence" value="ECO:0007669"/>
    <property type="project" value="TreeGrafter"/>
</dbReference>
<comment type="catalytic activity">
    <reaction evidence="7">
        <text>L-threonyl-[protein] + ATP = O-phospho-L-threonyl-[protein] + ADP + H(+)</text>
        <dbReference type="Rhea" id="RHEA:46608"/>
        <dbReference type="Rhea" id="RHEA-COMP:11060"/>
        <dbReference type="Rhea" id="RHEA-COMP:11605"/>
        <dbReference type="ChEBI" id="CHEBI:15378"/>
        <dbReference type="ChEBI" id="CHEBI:30013"/>
        <dbReference type="ChEBI" id="CHEBI:30616"/>
        <dbReference type="ChEBI" id="CHEBI:61977"/>
        <dbReference type="ChEBI" id="CHEBI:456216"/>
        <dbReference type="EC" id="2.7.11.1"/>
    </reaction>
</comment>
<dbReference type="PROSITE" id="PS00107">
    <property type="entry name" value="PROTEIN_KINASE_ATP"/>
    <property type="match status" value="1"/>
</dbReference>
<dbReference type="InterPro" id="IPR011009">
    <property type="entry name" value="Kinase-like_dom_sf"/>
</dbReference>
<organism evidence="10">
    <name type="scientific">viral metagenome</name>
    <dbReference type="NCBI Taxonomy" id="1070528"/>
    <lineage>
        <taxon>unclassified sequences</taxon>
        <taxon>metagenomes</taxon>
        <taxon>organismal metagenomes</taxon>
    </lineage>
</organism>
<dbReference type="PROSITE" id="PS00108">
    <property type="entry name" value="PROTEIN_KINASE_ST"/>
    <property type="match status" value="1"/>
</dbReference>
<dbReference type="PROSITE" id="PS50011">
    <property type="entry name" value="PROTEIN_KINASE_DOM"/>
    <property type="match status" value="1"/>
</dbReference>
<dbReference type="GO" id="GO:0005956">
    <property type="term" value="C:protein kinase CK2 complex"/>
    <property type="evidence" value="ECO:0007669"/>
    <property type="project" value="TreeGrafter"/>
</dbReference>
<dbReference type="PANTHER" id="PTHR24054:SF0">
    <property type="entry name" value="CASEIN KINASE II SUBUNIT ALPHA"/>
    <property type="match status" value="1"/>
</dbReference>
<reference evidence="10" key="1">
    <citation type="journal article" date="2020" name="Nature">
        <title>Giant virus diversity and host interactions through global metagenomics.</title>
        <authorList>
            <person name="Schulz F."/>
            <person name="Roux S."/>
            <person name="Paez-Espino D."/>
            <person name="Jungbluth S."/>
            <person name="Walsh D.A."/>
            <person name="Denef V.J."/>
            <person name="McMahon K.D."/>
            <person name="Konstantinidis K.T."/>
            <person name="Eloe-Fadrosh E.A."/>
            <person name="Kyrpides N.C."/>
            <person name="Woyke T."/>
        </authorList>
    </citation>
    <scope>NUCLEOTIDE SEQUENCE</scope>
    <source>
        <strain evidence="10">GVMAG-S-ERX555907-63</strain>
    </source>
</reference>
<dbReference type="SUPFAM" id="SSF56112">
    <property type="entry name" value="Protein kinase-like (PK-like)"/>
    <property type="match status" value="1"/>
</dbReference>
<dbReference type="InterPro" id="IPR000719">
    <property type="entry name" value="Prot_kinase_dom"/>
</dbReference>
<dbReference type="GO" id="GO:0005829">
    <property type="term" value="C:cytosol"/>
    <property type="evidence" value="ECO:0007669"/>
    <property type="project" value="TreeGrafter"/>
</dbReference>
<dbReference type="GO" id="GO:0004674">
    <property type="term" value="F:protein serine/threonine kinase activity"/>
    <property type="evidence" value="ECO:0007669"/>
    <property type="project" value="UniProtKB-KW"/>
</dbReference>
<accession>A0A6C0L0R5</accession>
<name>A0A6C0L0R5_9ZZZZ</name>
<evidence type="ECO:0000256" key="2">
    <source>
        <dbReference type="ARBA" id="ARBA00022527"/>
    </source>
</evidence>
<keyword evidence="6" id="KW-0067">ATP-binding</keyword>
<keyword evidence="3" id="KW-0808">Transferase</keyword>
<evidence type="ECO:0000256" key="4">
    <source>
        <dbReference type="ARBA" id="ARBA00022741"/>
    </source>
</evidence>
<dbReference type="Pfam" id="PF00069">
    <property type="entry name" value="Pkinase"/>
    <property type="match status" value="1"/>
</dbReference>
<keyword evidence="5" id="KW-0418">Kinase</keyword>